<evidence type="ECO:0000259" key="2">
    <source>
        <dbReference type="SMART" id="SM01140"/>
    </source>
</evidence>
<accession>A0A163KHA0</accession>
<proteinExistence type="predicted"/>
<gene>
    <name evidence="3" type="primary">ABSGL_13611.1 scaffold 14267</name>
</gene>
<feature type="region of interest" description="Disordered" evidence="1">
    <location>
        <begin position="258"/>
        <end position="341"/>
    </location>
</feature>
<dbReference type="AlphaFoldDB" id="A0A163KHA0"/>
<feature type="compositionally biased region" description="Polar residues" evidence="1">
    <location>
        <begin position="293"/>
        <end position="320"/>
    </location>
</feature>
<name>A0A163KHA0_ABSGL</name>
<feature type="region of interest" description="Disordered" evidence="1">
    <location>
        <begin position="119"/>
        <end position="179"/>
    </location>
</feature>
<feature type="compositionally biased region" description="Basic residues" evidence="1">
    <location>
        <begin position="321"/>
        <end position="336"/>
    </location>
</feature>
<dbReference type="Pfam" id="PF06371">
    <property type="entry name" value="Drf_GBD"/>
    <property type="match status" value="1"/>
</dbReference>
<dbReference type="Proteomes" id="UP000078561">
    <property type="component" value="Unassembled WGS sequence"/>
</dbReference>
<sequence length="808" mass="90607">MIQYSGRNMPTRETSTSPNQLQQQQPRLFNRMSGFLFQRRQGTIDHDEYEGGSSSTATAPSVTPTTLADDGHSPLHNSALDEDTSSCVDSMFSTLPTNYNTNTNPNTAPPLRTVQLDGGIVHHPGSGAPPTPPRRISTQPARPLSTSDTNSPTTAAAETTTAATASASATTTVSPTNSTSNAEDFHLAFEKMAHEYGLPNDVAKTLSLEAKQVLLRNSQANSFQQINNNNNNGFFSWRTWGIQKKQKQHMDVRQDRFFDPSTSATPISPTSSTNSETSSSQQEDSINHGRTKAYSTSARNRSQRAPISTFTQAAHNSITGTRRKKQSARRHDRTTKKGPSSPAYFIHLLKDCHVRNLDESQVQDLRVCLRSVKASWTTQFLDLGGYTILSDLFRQMHQAPKRSPNDDKILQHLAKCFKAIMTHEQAGIAIVLTNPVGLGYIRDLLFGSLDQKQRSLYSLSVTTRAHFLNILCTLANLQTTQSATTPYIHGYDVLRRLLLDCPTTTSAVVTSTSTDSMDNEPPFRMTLKQDPQHLMRLIVEDDPFYTDDQPLKPRYTAWMRELQYTVEKEIEPITFLAQVLDYKFESAFRQLRIKSSQQEQVASDPPPSDLNQEAASTLEEGTGSVMVDDGVVEYLVAHLRLINTVVATQPTFQKVPYDDRGREKVRMEIMMSGFDKIAKALQYCPHPTLYALYFRYLQPLLQPLATLYADPPSRLSTTEALPTRDGMLQWEDDVRQASSSGILFEQPPWADDSFYEDDDDSDGYEDYDSEDEEGMETFRYHDDDDDDDAITSERSHEHRWKMGAAVAR</sequence>
<dbReference type="GO" id="GO:0031267">
    <property type="term" value="F:small GTPase binding"/>
    <property type="evidence" value="ECO:0007669"/>
    <property type="project" value="InterPro"/>
</dbReference>
<dbReference type="InterPro" id="IPR016024">
    <property type="entry name" value="ARM-type_fold"/>
</dbReference>
<dbReference type="InterPro" id="IPR011989">
    <property type="entry name" value="ARM-like"/>
</dbReference>
<protein>
    <recommendedName>
        <fullName evidence="2">Formin GTPase-binding domain-containing protein</fullName>
    </recommendedName>
</protein>
<feature type="compositionally biased region" description="Low complexity" evidence="1">
    <location>
        <begin position="53"/>
        <end position="66"/>
    </location>
</feature>
<feature type="region of interest" description="Disordered" evidence="1">
    <location>
        <begin position="46"/>
        <end position="83"/>
    </location>
</feature>
<evidence type="ECO:0000256" key="1">
    <source>
        <dbReference type="SAM" id="MobiDB-lite"/>
    </source>
</evidence>
<organism evidence="3">
    <name type="scientific">Absidia glauca</name>
    <name type="common">Pin mould</name>
    <dbReference type="NCBI Taxonomy" id="4829"/>
    <lineage>
        <taxon>Eukaryota</taxon>
        <taxon>Fungi</taxon>
        <taxon>Fungi incertae sedis</taxon>
        <taxon>Mucoromycota</taxon>
        <taxon>Mucoromycotina</taxon>
        <taxon>Mucoromycetes</taxon>
        <taxon>Mucorales</taxon>
        <taxon>Cunninghamellaceae</taxon>
        <taxon>Absidia</taxon>
    </lineage>
</organism>
<feature type="region of interest" description="Disordered" evidence="1">
    <location>
        <begin position="1"/>
        <end position="25"/>
    </location>
</feature>
<feature type="region of interest" description="Disordered" evidence="1">
    <location>
        <begin position="597"/>
        <end position="618"/>
    </location>
</feature>
<evidence type="ECO:0000313" key="4">
    <source>
        <dbReference type="Proteomes" id="UP000078561"/>
    </source>
</evidence>
<feature type="compositionally biased region" description="Low complexity" evidence="1">
    <location>
        <begin position="149"/>
        <end position="179"/>
    </location>
</feature>
<dbReference type="InterPro" id="IPR010473">
    <property type="entry name" value="GTPase-bd"/>
</dbReference>
<dbReference type="SUPFAM" id="SSF48371">
    <property type="entry name" value="ARM repeat"/>
    <property type="match status" value="1"/>
</dbReference>
<dbReference type="SMART" id="SM01140">
    <property type="entry name" value="Drf_GBD"/>
    <property type="match status" value="1"/>
</dbReference>
<feature type="compositionally biased region" description="Polar residues" evidence="1">
    <location>
        <begin position="136"/>
        <end position="148"/>
    </location>
</feature>
<evidence type="ECO:0000313" key="3">
    <source>
        <dbReference type="EMBL" id="SAM07953.1"/>
    </source>
</evidence>
<feature type="region of interest" description="Disordered" evidence="1">
    <location>
        <begin position="745"/>
        <end position="808"/>
    </location>
</feature>
<reference evidence="3" key="1">
    <citation type="submission" date="2016-04" db="EMBL/GenBank/DDBJ databases">
        <authorList>
            <person name="Evans L.H."/>
            <person name="Alamgir A."/>
            <person name="Owens N."/>
            <person name="Weber N.D."/>
            <person name="Virtaneva K."/>
            <person name="Barbian K."/>
            <person name="Babar A."/>
            <person name="Rosenke K."/>
        </authorList>
    </citation>
    <scope>NUCLEOTIDE SEQUENCE [LARGE SCALE GENOMIC DNA]</scope>
    <source>
        <strain evidence="3">CBS 101.48</strain>
    </source>
</reference>
<feature type="compositionally biased region" description="Low complexity" evidence="1">
    <location>
        <begin position="260"/>
        <end position="280"/>
    </location>
</feature>
<dbReference type="OrthoDB" id="2155261at2759"/>
<dbReference type="EMBL" id="LT554871">
    <property type="protein sequence ID" value="SAM07953.1"/>
    <property type="molecule type" value="Genomic_DNA"/>
</dbReference>
<dbReference type="GO" id="GO:0003779">
    <property type="term" value="F:actin binding"/>
    <property type="evidence" value="ECO:0007669"/>
    <property type="project" value="InterPro"/>
</dbReference>
<dbReference type="InParanoid" id="A0A163KHA0"/>
<dbReference type="GO" id="GO:0030036">
    <property type="term" value="P:actin cytoskeleton organization"/>
    <property type="evidence" value="ECO:0007669"/>
    <property type="project" value="InterPro"/>
</dbReference>
<feature type="domain" description="Formin GTPase-binding" evidence="2">
    <location>
        <begin position="176"/>
        <end position="474"/>
    </location>
</feature>
<feature type="compositionally biased region" description="Acidic residues" evidence="1">
    <location>
        <begin position="753"/>
        <end position="775"/>
    </location>
</feature>
<dbReference type="Gene3D" id="1.25.10.10">
    <property type="entry name" value="Leucine-rich Repeat Variant"/>
    <property type="match status" value="1"/>
</dbReference>
<keyword evidence="4" id="KW-1185">Reference proteome</keyword>
<dbReference type="OMA" id="ICTIVTT"/>